<keyword evidence="3" id="KW-0963">Cytoplasm</keyword>
<sequence>MNQHNMQFGYKHFEEHNVQPSKNASIPLIYCAVAVKTRCILKNIAVDLDDVKVTVDSFKKAGVYISRHDRTLYIDSSDLDSSEIPEELWNKTRCSLLCFGLAQSFQVPLAGKEPGGCQLNRKHDIHLELFQQFGARIKACNGNLLFEPSGTNRNTEFHYYLRLPSVGATLNGILGALRSGGIVTLQNAAIEPEIIACIEFLNSAGANIHYAANKVISIHPVESFSEGHIDCPTDRIVALTLIVASILAKKSLCLRNAPISNMKSELSFLQTFKYFSLDYRGESLFVTASKDFKKHEKIEIVADSYPAISSDSLPLLTVLSLFYFKNVITKDLLYQERFDYLKQLVKFGVSIRKEAQGICASYNHKPTDNSQDDMEISDIRGGMASYLFLLANGLEINIRGLACLDRGYEESTITRIKKMFLESS</sequence>
<comment type="similarity">
    <text evidence="10">Belongs to the EPSP synthase family. MurA subfamily.</text>
</comment>
<evidence type="ECO:0000256" key="14">
    <source>
        <dbReference type="ARBA" id="ARBA00042842"/>
    </source>
</evidence>
<evidence type="ECO:0000256" key="5">
    <source>
        <dbReference type="ARBA" id="ARBA00022679"/>
    </source>
</evidence>
<dbReference type="GO" id="GO:0051301">
    <property type="term" value="P:cell division"/>
    <property type="evidence" value="ECO:0007669"/>
    <property type="project" value="UniProtKB-KW"/>
</dbReference>
<dbReference type="AlphaFoldDB" id="A0A451A958"/>
<accession>A0A451A958</accession>
<keyword evidence="6" id="KW-0133">Cell shape</keyword>
<dbReference type="InterPro" id="IPR013792">
    <property type="entry name" value="RNA3'P_cycl/enolpyr_Trfase_a/b"/>
</dbReference>
<evidence type="ECO:0000256" key="13">
    <source>
        <dbReference type="ARBA" id="ARBA00042443"/>
    </source>
</evidence>
<dbReference type="SUPFAM" id="SSF55205">
    <property type="entry name" value="EPT/RTPC-like"/>
    <property type="match status" value="1"/>
</dbReference>
<dbReference type="GO" id="GO:0008360">
    <property type="term" value="P:regulation of cell shape"/>
    <property type="evidence" value="ECO:0007669"/>
    <property type="project" value="UniProtKB-KW"/>
</dbReference>
<protein>
    <recommendedName>
        <fullName evidence="12">UDP-N-acetylglucosamine 1-carboxyvinyltransferase</fullName>
        <ecNumber evidence="11">2.5.1.7</ecNumber>
    </recommendedName>
    <alternativeName>
        <fullName evidence="13">Enoylpyruvate transferase</fullName>
    </alternativeName>
    <alternativeName>
        <fullName evidence="14">UDP-N-acetylglucosamine enolpyruvyl transferase</fullName>
    </alternativeName>
</protein>
<evidence type="ECO:0000259" key="16">
    <source>
        <dbReference type="Pfam" id="PF00275"/>
    </source>
</evidence>
<proteinExistence type="inferred from homology"/>
<keyword evidence="8" id="KW-0131">Cell cycle</keyword>
<keyword evidence="7" id="KW-0573">Peptidoglycan synthesis</keyword>
<comment type="subcellular location">
    <subcellularLocation>
        <location evidence="1">Cytoplasm</location>
    </subcellularLocation>
</comment>
<feature type="domain" description="Enolpyruvate transferase" evidence="16">
    <location>
        <begin position="19"/>
        <end position="410"/>
    </location>
</feature>
<dbReference type="InterPro" id="IPR001986">
    <property type="entry name" value="Enolpyruvate_Tfrase_dom"/>
</dbReference>
<keyword evidence="4" id="KW-0132">Cell division</keyword>
<evidence type="ECO:0000256" key="7">
    <source>
        <dbReference type="ARBA" id="ARBA00022984"/>
    </source>
</evidence>
<dbReference type="GO" id="GO:0005737">
    <property type="term" value="C:cytoplasm"/>
    <property type="evidence" value="ECO:0007669"/>
    <property type="project" value="UniProtKB-SubCell"/>
</dbReference>
<evidence type="ECO:0000313" key="18">
    <source>
        <dbReference type="EMBL" id="VFK70533.1"/>
    </source>
</evidence>
<evidence type="ECO:0000256" key="11">
    <source>
        <dbReference type="ARBA" id="ARBA00039108"/>
    </source>
</evidence>
<evidence type="ECO:0000256" key="2">
    <source>
        <dbReference type="ARBA" id="ARBA00004752"/>
    </source>
</evidence>
<dbReference type="InterPro" id="IPR036968">
    <property type="entry name" value="Enolpyruvate_Tfrase_sf"/>
</dbReference>
<evidence type="ECO:0000256" key="4">
    <source>
        <dbReference type="ARBA" id="ARBA00022618"/>
    </source>
</evidence>
<evidence type="ECO:0000313" key="17">
    <source>
        <dbReference type="EMBL" id="VFK62577.1"/>
    </source>
</evidence>
<evidence type="ECO:0000256" key="1">
    <source>
        <dbReference type="ARBA" id="ARBA00004496"/>
    </source>
</evidence>
<dbReference type="EMBL" id="CAADFZ010000025">
    <property type="protein sequence ID" value="VFK62577.1"/>
    <property type="molecule type" value="Genomic_DNA"/>
</dbReference>
<evidence type="ECO:0000256" key="10">
    <source>
        <dbReference type="ARBA" id="ARBA00038367"/>
    </source>
</evidence>
<dbReference type="EC" id="2.5.1.7" evidence="11"/>
<organism evidence="17">
    <name type="scientific">Candidatus Kentrum sp. UNK</name>
    <dbReference type="NCBI Taxonomy" id="2126344"/>
    <lineage>
        <taxon>Bacteria</taxon>
        <taxon>Pseudomonadati</taxon>
        <taxon>Pseudomonadota</taxon>
        <taxon>Gammaproteobacteria</taxon>
        <taxon>Candidatus Kentrum</taxon>
    </lineage>
</organism>
<keyword evidence="5 17" id="KW-0808">Transferase</keyword>
<dbReference type="InterPro" id="IPR050068">
    <property type="entry name" value="MurA_subfamily"/>
</dbReference>
<dbReference type="GO" id="GO:0009252">
    <property type="term" value="P:peptidoglycan biosynthetic process"/>
    <property type="evidence" value="ECO:0007669"/>
    <property type="project" value="UniProtKB-KW"/>
</dbReference>
<evidence type="ECO:0000256" key="8">
    <source>
        <dbReference type="ARBA" id="ARBA00023306"/>
    </source>
</evidence>
<dbReference type="PANTHER" id="PTHR43783">
    <property type="entry name" value="UDP-N-ACETYLGLUCOSAMINE 1-CARBOXYVINYLTRANSFERASE"/>
    <property type="match status" value="1"/>
</dbReference>
<comment type="pathway">
    <text evidence="2">Cell wall biogenesis; peptidoglycan biosynthesis.</text>
</comment>
<keyword evidence="9" id="KW-0961">Cell wall biogenesis/degradation</keyword>
<evidence type="ECO:0000256" key="3">
    <source>
        <dbReference type="ARBA" id="ARBA00022490"/>
    </source>
</evidence>
<evidence type="ECO:0000256" key="12">
    <source>
        <dbReference type="ARBA" id="ARBA00039754"/>
    </source>
</evidence>
<evidence type="ECO:0000256" key="15">
    <source>
        <dbReference type="ARBA" id="ARBA00047527"/>
    </source>
</evidence>
<comment type="catalytic activity">
    <reaction evidence="15">
        <text>phosphoenolpyruvate + UDP-N-acetyl-alpha-D-glucosamine = UDP-N-acetyl-3-O-(1-carboxyvinyl)-alpha-D-glucosamine + phosphate</text>
        <dbReference type="Rhea" id="RHEA:18681"/>
        <dbReference type="ChEBI" id="CHEBI:43474"/>
        <dbReference type="ChEBI" id="CHEBI:57705"/>
        <dbReference type="ChEBI" id="CHEBI:58702"/>
        <dbReference type="ChEBI" id="CHEBI:68483"/>
        <dbReference type="EC" id="2.5.1.7"/>
    </reaction>
</comment>
<dbReference type="EMBL" id="CAADGD010000031">
    <property type="protein sequence ID" value="VFK70533.1"/>
    <property type="molecule type" value="Genomic_DNA"/>
</dbReference>
<name>A0A451A958_9GAMM</name>
<reference evidence="17" key="1">
    <citation type="submission" date="2019-02" db="EMBL/GenBank/DDBJ databases">
        <authorList>
            <person name="Gruber-Vodicka R. H."/>
            <person name="Seah K. B. B."/>
        </authorList>
    </citation>
    <scope>NUCLEOTIDE SEQUENCE</scope>
    <source>
        <strain evidence="18">BECK_BY19</strain>
        <strain evidence="17">BECK_BY8</strain>
    </source>
</reference>
<evidence type="ECO:0000256" key="9">
    <source>
        <dbReference type="ARBA" id="ARBA00023316"/>
    </source>
</evidence>
<gene>
    <name evidence="17" type="ORF">BECKUNK1418G_GA0071005_102519</name>
    <name evidence="18" type="ORF">BECKUNK1418H_GA0071006_10319</name>
</gene>
<dbReference type="Pfam" id="PF00275">
    <property type="entry name" value="EPSP_synthase"/>
    <property type="match status" value="1"/>
</dbReference>
<dbReference type="GO" id="GO:0008760">
    <property type="term" value="F:UDP-N-acetylglucosamine 1-carboxyvinyltransferase activity"/>
    <property type="evidence" value="ECO:0007669"/>
    <property type="project" value="UniProtKB-EC"/>
</dbReference>
<evidence type="ECO:0000256" key="6">
    <source>
        <dbReference type="ARBA" id="ARBA00022960"/>
    </source>
</evidence>
<dbReference type="GO" id="GO:0071555">
    <property type="term" value="P:cell wall organization"/>
    <property type="evidence" value="ECO:0007669"/>
    <property type="project" value="UniProtKB-KW"/>
</dbReference>
<dbReference type="Gene3D" id="3.65.10.10">
    <property type="entry name" value="Enolpyruvate transferase domain"/>
    <property type="match status" value="2"/>
</dbReference>
<dbReference type="PANTHER" id="PTHR43783:SF1">
    <property type="entry name" value="UDP-N-ACETYLGLUCOSAMINE 1-CARBOXYVINYLTRANSFERASE"/>
    <property type="match status" value="1"/>
</dbReference>